<dbReference type="SMART" id="SM00908">
    <property type="entry name" value="Gal-bind_lectin"/>
    <property type="match status" value="1"/>
</dbReference>
<dbReference type="InterPro" id="IPR001079">
    <property type="entry name" value="Galectin_CRD"/>
</dbReference>
<feature type="domain" description="Galectin" evidence="3">
    <location>
        <begin position="20"/>
        <end position="146"/>
    </location>
</feature>
<keyword evidence="1 2" id="KW-0430">Lectin</keyword>
<evidence type="ECO:0000313" key="4">
    <source>
        <dbReference type="EMBL" id="CAJ0580711.1"/>
    </source>
</evidence>
<comment type="caution">
    <text evidence="4">The sequence shown here is derived from an EMBL/GenBank/DDBJ whole genome shotgun (WGS) entry which is preliminary data.</text>
</comment>
<evidence type="ECO:0000256" key="1">
    <source>
        <dbReference type="ARBA" id="ARBA00022734"/>
    </source>
</evidence>
<dbReference type="InterPro" id="IPR013320">
    <property type="entry name" value="ConA-like_dom_sf"/>
</dbReference>
<dbReference type="SUPFAM" id="SSF49899">
    <property type="entry name" value="Concanavalin A-like lectins/glucanases"/>
    <property type="match status" value="1"/>
</dbReference>
<dbReference type="PANTHER" id="PTHR11346:SF173">
    <property type="entry name" value="GALECTIN"/>
    <property type="match status" value="1"/>
</dbReference>
<reference evidence="4" key="1">
    <citation type="submission" date="2023-06" db="EMBL/GenBank/DDBJ databases">
        <authorList>
            <person name="Delattre M."/>
        </authorList>
    </citation>
    <scope>NUCLEOTIDE SEQUENCE</scope>
    <source>
        <strain evidence="4">AF72</strain>
    </source>
</reference>
<dbReference type="PANTHER" id="PTHR11346">
    <property type="entry name" value="GALECTIN"/>
    <property type="match status" value="1"/>
</dbReference>
<proteinExistence type="predicted"/>
<dbReference type="CDD" id="cd00070">
    <property type="entry name" value="GLECT"/>
    <property type="match status" value="1"/>
</dbReference>
<feature type="non-terminal residue" evidence="4">
    <location>
        <position position="1"/>
    </location>
</feature>
<dbReference type="Proteomes" id="UP001177023">
    <property type="component" value="Unassembled WGS sequence"/>
</dbReference>
<dbReference type="Pfam" id="PF00337">
    <property type="entry name" value="Gal-bind_lectin"/>
    <property type="match status" value="1"/>
</dbReference>
<name>A0AA36G9P3_9BILA</name>
<dbReference type="SMART" id="SM00276">
    <property type="entry name" value="GLECT"/>
    <property type="match status" value="1"/>
</dbReference>
<keyword evidence="5" id="KW-1185">Reference proteome</keyword>
<evidence type="ECO:0000259" key="3">
    <source>
        <dbReference type="PROSITE" id="PS51304"/>
    </source>
</evidence>
<dbReference type="InterPro" id="IPR044156">
    <property type="entry name" value="Galectin-like"/>
</dbReference>
<gene>
    <name evidence="4" type="ORF">MSPICULIGERA_LOCUS18901</name>
</gene>
<dbReference type="AlphaFoldDB" id="A0AA36G9P3"/>
<dbReference type="GO" id="GO:0016936">
    <property type="term" value="F:galactoside binding"/>
    <property type="evidence" value="ECO:0007669"/>
    <property type="project" value="TreeGrafter"/>
</dbReference>
<sequence length="147" mass="16620">MIGQGVGVSFGAEFFNPVTPVSVPVAGFHPGQKLRVVLIPTGSDRFVINLRTPNDIAFHFNPRFDERCIVSNSTHNGHWQNEERFDQEFPFHANRVYTIEFQAHPGAIAVFLNGRPYCQFNERHDHSNVHLIEVDGSAHVHSVHVTH</sequence>
<dbReference type="EMBL" id="CATQJA010002662">
    <property type="protein sequence ID" value="CAJ0580711.1"/>
    <property type="molecule type" value="Genomic_DNA"/>
</dbReference>
<dbReference type="PROSITE" id="PS51304">
    <property type="entry name" value="GALECTIN"/>
    <property type="match status" value="1"/>
</dbReference>
<dbReference type="GO" id="GO:0030246">
    <property type="term" value="F:carbohydrate binding"/>
    <property type="evidence" value="ECO:0007669"/>
    <property type="project" value="UniProtKB-UniRule"/>
</dbReference>
<dbReference type="Gene3D" id="2.60.120.200">
    <property type="match status" value="1"/>
</dbReference>
<accession>A0AA36G9P3</accession>
<organism evidence="4 5">
    <name type="scientific">Mesorhabditis spiculigera</name>
    <dbReference type="NCBI Taxonomy" id="96644"/>
    <lineage>
        <taxon>Eukaryota</taxon>
        <taxon>Metazoa</taxon>
        <taxon>Ecdysozoa</taxon>
        <taxon>Nematoda</taxon>
        <taxon>Chromadorea</taxon>
        <taxon>Rhabditida</taxon>
        <taxon>Rhabditina</taxon>
        <taxon>Rhabditomorpha</taxon>
        <taxon>Rhabditoidea</taxon>
        <taxon>Rhabditidae</taxon>
        <taxon>Mesorhabditinae</taxon>
        <taxon>Mesorhabditis</taxon>
    </lineage>
</organism>
<evidence type="ECO:0000313" key="5">
    <source>
        <dbReference type="Proteomes" id="UP001177023"/>
    </source>
</evidence>
<protein>
    <recommendedName>
        <fullName evidence="2">Galectin</fullName>
    </recommendedName>
</protein>
<evidence type="ECO:0000256" key="2">
    <source>
        <dbReference type="RuleBase" id="RU102079"/>
    </source>
</evidence>